<keyword evidence="6" id="KW-0539">Nucleus</keyword>
<dbReference type="InterPro" id="IPR006846">
    <property type="entry name" value="Ribosomal_eS30"/>
</dbReference>
<evidence type="ECO:0000256" key="4">
    <source>
        <dbReference type="ARBA" id="ARBA00022980"/>
    </source>
</evidence>
<evidence type="ECO:0000256" key="2">
    <source>
        <dbReference type="ARBA" id="ARBA00022664"/>
    </source>
</evidence>
<evidence type="ECO:0000256" key="8">
    <source>
        <dbReference type="SAM" id="MobiDB-lite"/>
    </source>
</evidence>
<dbReference type="Pfam" id="PF23241">
    <property type="entry name" value="HAT_PRP39_C"/>
    <property type="match status" value="1"/>
</dbReference>
<organism evidence="10 11">
    <name type="scientific">Xenoophorus captivus</name>
    <dbReference type="NCBI Taxonomy" id="1517983"/>
    <lineage>
        <taxon>Eukaryota</taxon>
        <taxon>Metazoa</taxon>
        <taxon>Chordata</taxon>
        <taxon>Craniata</taxon>
        <taxon>Vertebrata</taxon>
        <taxon>Euteleostomi</taxon>
        <taxon>Actinopterygii</taxon>
        <taxon>Neopterygii</taxon>
        <taxon>Teleostei</taxon>
        <taxon>Neoteleostei</taxon>
        <taxon>Acanthomorphata</taxon>
        <taxon>Ovalentaria</taxon>
        <taxon>Atherinomorphae</taxon>
        <taxon>Cyprinodontiformes</taxon>
        <taxon>Goodeidae</taxon>
        <taxon>Xenoophorus</taxon>
    </lineage>
</organism>
<name>A0ABV0S763_9TELE</name>
<evidence type="ECO:0000259" key="9">
    <source>
        <dbReference type="PROSITE" id="PS50053"/>
    </source>
</evidence>
<dbReference type="Proteomes" id="UP001434883">
    <property type="component" value="Unassembled WGS sequence"/>
</dbReference>
<keyword evidence="3" id="KW-0677">Repeat</keyword>
<evidence type="ECO:0000256" key="3">
    <source>
        <dbReference type="ARBA" id="ARBA00022737"/>
    </source>
</evidence>
<protein>
    <recommendedName>
        <fullName evidence="9">Ubiquitin-like domain-containing protein</fullName>
    </recommendedName>
</protein>
<feature type="non-terminal residue" evidence="10">
    <location>
        <position position="1"/>
    </location>
</feature>
<keyword evidence="4" id="KW-0689">Ribosomal protein</keyword>
<dbReference type="PROSITE" id="PS50053">
    <property type="entry name" value="UBIQUITIN_2"/>
    <property type="match status" value="1"/>
</dbReference>
<dbReference type="Gene3D" id="1.25.40.10">
    <property type="entry name" value="Tetratricopeptide repeat domain"/>
    <property type="match status" value="1"/>
</dbReference>
<accession>A0ABV0S763</accession>
<dbReference type="SUPFAM" id="SSF54236">
    <property type="entry name" value="Ubiquitin-like"/>
    <property type="match status" value="1"/>
</dbReference>
<dbReference type="Pfam" id="PF04758">
    <property type="entry name" value="Ribosomal_S30"/>
    <property type="match status" value="1"/>
</dbReference>
<feature type="compositionally biased region" description="Basic residues" evidence="8">
    <location>
        <begin position="290"/>
        <end position="299"/>
    </location>
</feature>
<dbReference type="Gene3D" id="3.10.20.90">
    <property type="entry name" value="Phosphatidylinositol 3-kinase Catalytic Subunit, Chain A, domain 1"/>
    <property type="match status" value="1"/>
</dbReference>
<proteinExistence type="predicted"/>
<feature type="region of interest" description="Disordered" evidence="8">
    <location>
        <begin position="37"/>
        <end position="73"/>
    </location>
</feature>
<evidence type="ECO:0000256" key="5">
    <source>
        <dbReference type="ARBA" id="ARBA00023187"/>
    </source>
</evidence>
<evidence type="ECO:0000256" key="6">
    <source>
        <dbReference type="ARBA" id="ARBA00023242"/>
    </source>
</evidence>
<dbReference type="InterPro" id="IPR039415">
    <property type="entry name" value="FUBI"/>
</dbReference>
<comment type="subcellular location">
    <subcellularLocation>
        <location evidence="1">Nucleus</location>
    </subcellularLocation>
</comment>
<dbReference type="EMBL" id="JAHRIN010070088">
    <property type="protein sequence ID" value="MEQ2216288.1"/>
    <property type="molecule type" value="Genomic_DNA"/>
</dbReference>
<evidence type="ECO:0000313" key="10">
    <source>
        <dbReference type="EMBL" id="MEQ2216288.1"/>
    </source>
</evidence>
<dbReference type="SUPFAM" id="SSF48452">
    <property type="entry name" value="TPR-like"/>
    <property type="match status" value="1"/>
</dbReference>
<dbReference type="InterPro" id="IPR029071">
    <property type="entry name" value="Ubiquitin-like_domsf"/>
</dbReference>
<dbReference type="InterPro" id="IPR019956">
    <property type="entry name" value="Ubiquitin_dom"/>
</dbReference>
<keyword evidence="7" id="KW-0687">Ribonucleoprotein</keyword>
<reference evidence="10 11" key="1">
    <citation type="submission" date="2021-06" db="EMBL/GenBank/DDBJ databases">
        <authorList>
            <person name="Palmer J.M."/>
        </authorList>
    </citation>
    <scope>NUCLEOTIDE SEQUENCE [LARGE SCALE GENOMIC DNA]</scope>
    <source>
        <strain evidence="10 11">XC_2019</strain>
        <tissue evidence="10">Muscle</tissue>
    </source>
</reference>
<sequence length="325" mass="35923">VILTGMLDTESTMESNGNAFLPNLPAQAADWSLDQVPPQPVANIVPEGSDSSQDDLGQEQQQNQQINSPELGSVEKAGNHPKYFLSEEEFVQLRLELSKSCLSGMVGEDGDANIPQEELPPGTEDLADPAKIKRPYFHVKALEKTQLNNWKEYLDFEIENGTPERVVVLFERCLIACALYEEFWIKHQTSVKMQLFLRAQNTHTLEVTGQETVGQIKAHVQALEGLLVEDQVLLLAGSPLEDDASLATCGVTEHCTLEVAGRLLGGKVHGSLARAGKVRGQTPKVDKQEKKKKKTGRAKRRIQYNRRFVNVVPTFGKKKGPNANS</sequence>
<keyword evidence="11" id="KW-1185">Reference proteome</keyword>
<dbReference type="InterPro" id="IPR000626">
    <property type="entry name" value="Ubiquitin-like_dom"/>
</dbReference>
<dbReference type="Pfam" id="PF00240">
    <property type="entry name" value="ubiquitin"/>
    <property type="match status" value="1"/>
</dbReference>
<evidence type="ECO:0000256" key="1">
    <source>
        <dbReference type="ARBA" id="ARBA00004123"/>
    </source>
</evidence>
<gene>
    <name evidence="10" type="ORF">XENOCAPTIV_013801</name>
</gene>
<dbReference type="InterPro" id="IPR059164">
    <property type="entry name" value="HAT_PRP39_C"/>
</dbReference>
<dbReference type="CDD" id="cd01793">
    <property type="entry name" value="Ubl_FUBI"/>
    <property type="match status" value="1"/>
</dbReference>
<comment type="caution">
    <text evidence="10">The sequence shown here is derived from an EMBL/GenBank/DDBJ whole genome shotgun (WGS) entry which is preliminary data.</text>
</comment>
<dbReference type="InterPro" id="IPR011990">
    <property type="entry name" value="TPR-like_helical_dom_sf"/>
</dbReference>
<keyword evidence="5" id="KW-0508">mRNA splicing</keyword>
<dbReference type="SMART" id="SM00213">
    <property type="entry name" value="UBQ"/>
    <property type="match status" value="1"/>
</dbReference>
<dbReference type="PANTHER" id="PTHR12650">
    <property type="entry name" value="40S RIBOSOMAL PROTEIN S30/UBIQUITIN-LIKE PROTEIN FUBI"/>
    <property type="match status" value="1"/>
</dbReference>
<evidence type="ECO:0000313" key="11">
    <source>
        <dbReference type="Proteomes" id="UP001434883"/>
    </source>
</evidence>
<dbReference type="PRINTS" id="PR00348">
    <property type="entry name" value="UBIQUITIN"/>
</dbReference>
<evidence type="ECO:0000256" key="7">
    <source>
        <dbReference type="ARBA" id="ARBA00023274"/>
    </source>
</evidence>
<keyword evidence="2" id="KW-0507">mRNA processing</keyword>
<dbReference type="PANTHER" id="PTHR12650:SF30">
    <property type="entry name" value="40S RIBOSOMAL PROTEIN S30-RELATED"/>
    <property type="match status" value="1"/>
</dbReference>
<feature type="region of interest" description="Disordered" evidence="8">
    <location>
        <begin position="276"/>
        <end position="299"/>
    </location>
</feature>
<feature type="domain" description="Ubiquitin-like" evidence="9">
    <location>
        <begin position="193"/>
        <end position="266"/>
    </location>
</feature>